<proteinExistence type="predicted"/>
<accession>A0A4V6WMQ1</accession>
<name>A0A4V6WMQ1_9GAMM</name>
<keyword evidence="3" id="KW-1185">Reference proteome</keyword>
<dbReference type="AlphaFoldDB" id="A0A4V6WMQ1"/>
<dbReference type="EMBL" id="SWCI01000002">
    <property type="protein sequence ID" value="TKB50563.1"/>
    <property type="molecule type" value="Genomic_DNA"/>
</dbReference>
<organism evidence="2 3">
    <name type="scientific">Ferrimonas sediminicola</name>
    <dbReference type="NCBI Taxonomy" id="2569538"/>
    <lineage>
        <taxon>Bacteria</taxon>
        <taxon>Pseudomonadati</taxon>
        <taxon>Pseudomonadota</taxon>
        <taxon>Gammaproteobacteria</taxon>
        <taxon>Alteromonadales</taxon>
        <taxon>Ferrimonadaceae</taxon>
        <taxon>Ferrimonas</taxon>
    </lineage>
</organism>
<sequence length="52" mass="5698">MKKILAALALLSLITACSPEVGSEAWCKKMDQKPKGEWTANEAADYAKHCVF</sequence>
<keyword evidence="1" id="KW-0732">Signal</keyword>
<feature type="chain" id="PRO_5020808810" evidence="1">
    <location>
        <begin position="19"/>
        <end position="52"/>
    </location>
</feature>
<protein>
    <submittedName>
        <fullName evidence="2">DUF3012 domain-containing protein</fullName>
    </submittedName>
</protein>
<dbReference type="RefSeq" id="WP_136852052.1">
    <property type="nucleotide sequence ID" value="NZ_SWCI01000002.1"/>
</dbReference>
<dbReference type="Proteomes" id="UP000305674">
    <property type="component" value="Unassembled WGS sequence"/>
</dbReference>
<dbReference type="Pfam" id="PF11216">
    <property type="entry name" value="DUF3012"/>
    <property type="match status" value="1"/>
</dbReference>
<evidence type="ECO:0000313" key="2">
    <source>
        <dbReference type="EMBL" id="TKB50563.1"/>
    </source>
</evidence>
<evidence type="ECO:0000256" key="1">
    <source>
        <dbReference type="SAM" id="SignalP"/>
    </source>
</evidence>
<comment type="caution">
    <text evidence="2">The sequence shown here is derived from an EMBL/GenBank/DDBJ whole genome shotgun (WGS) entry which is preliminary data.</text>
</comment>
<evidence type="ECO:0000313" key="3">
    <source>
        <dbReference type="Proteomes" id="UP000305674"/>
    </source>
</evidence>
<dbReference type="InterPro" id="IPR021379">
    <property type="entry name" value="DUF3012"/>
</dbReference>
<reference evidence="2 3" key="1">
    <citation type="submission" date="2019-04" db="EMBL/GenBank/DDBJ databases">
        <authorList>
            <person name="Hwang J.C."/>
        </authorList>
    </citation>
    <scope>NUCLEOTIDE SEQUENCE [LARGE SCALE GENOMIC DNA]</scope>
    <source>
        <strain evidence="2 3">IMCC35001</strain>
    </source>
</reference>
<gene>
    <name evidence="2" type="ORF">FCL40_05275</name>
</gene>
<dbReference type="OrthoDB" id="5609437at2"/>
<feature type="signal peptide" evidence="1">
    <location>
        <begin position="1"/>
        <end position="18"/>
    </location>
</feature>
<dbReference type="PROSITE" id="PS51257">
    <property type="entry name" value="PROKAR_LIPOPROTEIN"/>
    <property type="match status" value="1"/>
</dbReference>